<dbReference type="Pfam" id="PF00589">
    <property type="entry name" value="Phage_integrase"/>
    <property type="match status" value="1"/>
</dbReference>
<dbReference type="CDD" id="cd00397">
    <property type="entry name" value="DNA_BRE_C"/>
    <property type="match status" value="1"/>
</dbReference>
<dbReference type="InterPro" id="IPR013762">
    <property type="entry name" value="Integrase-like_cat_sf"/>
</dbReference>
<proteinExistence type="predicted"/>
<evidence type="ECO:0000313" key="4">
    <source>
        <dbReference type="Proteomes" id="UP001201463"/>
    </source>
</evidence>
<evidence type="ECO:0000313" key="3">
    <source>
        <dbReference type="EMBL" id="MCE4540787.1"/>
    </source>
</evidence>
<reference evidence="3 4" key="1">
    <citation type="submission" date="2021-12" db="EMBL/GenBank/DDBJ databases">
        <title>Genome seq of p7.</title>
        <authorList>
            <person name="Seo T."/>
        </authorList>
    </citation>
    <scope>NUCLEOTIDE SEQUENCE [LARGE SCALE GENOMIC DNA]</scope>
    <source>
        <strain evidence="3 4">P7</strain>
    </source>
</reference>
<feature type="domain" description="Tyr recombinase" evidence="2">
    <location>
        <begin position="61"/>
        <end position="118"/>
    </location>
</feature>
<protein>
    <submittedName>
        <fullName evidence="3">Site-specific integrase</fullName>
    </submittedName>
</protein>
<dbReference type="Gene3D" id="1.10.443.10">
    <property type="entry name" value="Intergrase catalytic core"/>
    <property type="match status" value="1"/>
</dbReference>
<sequence>MAYRRSLELSDLPVHGEPSPLLFPVAWRRSKHPAPEWPEQMTRSAVHGVVKAVFAVAAQRWLRAGRGQEQADRLKAASAHWLRHTAGSNLANDVDLRHVRDTLGHTTLSTTSIYVHGEDDARHNAVSAAHRISW</sequence>
<evidence type="ECO:0000259" key="2">
    <source>
        <dbReference type="Pfam" id="PF00589"/>
    </source>
</evidence>
<keyword evidence="1" id="KW-0233">DNA recombination</keyword>
<dbReference type="InterPro" id="IPR002104">
    <property type="entry name" value="Integrase_catalytic"/>
</dbReference>
<dbReference type="EMBL" id="JAJTWT010000027">
    <property type="protein sequence ID" value="MCE4540787.1"/>
    <property type="molecule type" value="Genomic_DNA"/>
</dbReference>
<name>A0ABS8XMF2_9BURK</name>
<accession>A0ABS8XMF2</accession>
<dbReference type="RefSeq" id="WP_233395524.1">
    <property type="nucleotide sequence ID" value="NZ_JAJTWT010000027.1"/>
</dbReference>
<dbReference type="InterPro" id="IPR011010">
    <property type="entry name" value="DNA_brk_join_enz"/>
</dbReference>
<dbReference type="SUPFAM" id="SSF56349">
    <property type="entry name" value="DNA breaking-rejoining enzymes"/>
    <property type="match status" value="1"/>
</dbReference>
<evidence type="ECO:0000256" key="1">
    <source>
        <dbReference type="ARBA" id="ARBA00023172"/>
    </source>
</evidence>
<dbReference type="Proteomes" id="UP001201463">
    <property type="component" value="Unassembled WGS sequence"/>
</dbReference>
<comment type="caution">
    <text evidence="3">The sequence shown here is derived from an EMBL/GenBank/DDBJ whole genome shotgun (WGS) entry which is preliminary data.</text>
</comment>
<keyword evidence="4" id="KW-1185">Reference proteome</keyword>
<organism evidence="3 4">
    <name type="scientific">Pelomonas caseinilytica</name>
    <dbReference type="NCBI Taxonomy" id="2906763"/>
    <lineage>
        <taxon>Bacteria</taxon>
        <taxon>Pseudomonadati</taxon>
        <taxon>Pseudomonadota</taxon>
        <taxon>Betaproteobacteria</taxon>
        <taxon>Burkholderiales</taxon>
        <taxon>Sphaerotilaceae</taxon>
        <taxon>Roseateles</taxon>
    </lineage>
</organism>
<gene>
    <name evidence="3" type="ORF">LXT12_26510</name>
</gene>